<dbReference type="SUPFAM" id="SSF103473">
    <property type="entry name" value="MFS general substrate transporter"/>
    <property type="match status" value="1"/>
</dbReference>
<dbReference type="Gene3D" id="1.20.1250.20">
    <property type="entry name" value="MFS general substrate transporter like domains"/>
    <property type="match status" value="2"/>
</dbReference>
<dbReference type="InterPro" id="IPR020846">
    <property type="entry name" value="MFS_dom"/>
</dbReference>
<evidence type="ECO:0000313" key="13">
    <source>
        <dbReference type="EMBL" id="PZE20260.1"/>
    </source>
</evidence>
<evidence type="ECO:0000256" key="10">
    <source>
        <dbReference type="ARBA" id="ARBA00039918"/>
    </source>
</evidence>
<keyword evidence="5 11" id="KW-0812">Transmembrane</keyword>
<comment type="similarity">
    <text evidence="2">Belongs to the major facilitator superfamily. Metabolite:H+ Symporter (MHS) family (TC 2.A.1.6) family.</text>
</comment>
<dbReference type="PROSITE" id="PS50850">
    <property type="entry name" value="MFS"/>
    <property type="match status" value="1"/>
</dbReference>
<protein>
    <recommendedName>
        <fullName evidence="10">Putative proline/betaine transporter</fullName>
    </recommendedName>
</protein>
<evidence type="ECO:0000256" key="7">
    <source>
        <dbReference type="ARBA" id="ARBA00022989"/>
    </source>
</evidence>
<dbReference type="Proteomes" id="UP000214746">
    <property type="component" value="Unassembled WGS sequence"/>
</dbReference>
<feature type="transmembrane region" description="Helical" evidence="11">
    <location>
        <begin position="102"/>
        <end position="120"/>
    </location>
</feature>
<feature type="transmembrane region" description="Helical" evidence="11">
    <location>
        <begin position="390"/>
        <end position="411"/>
    </location>
</feature>
<evidence type="ECO:0000256" key="4">
    <source>
        <dbReference type="ARBA" id="ARBA00022475"/>
    </source>
</evidence>
<feature type="transmembrane region" description="Helical" evidence="11">
    <location>
        <begin position="345"/>
        <end position="363"/>
    </location>
</feature>
<feature type="transmembrane region" description="Helical" evidence="11">
    <location>
        <begin position="167"/>
        <end position="190"/>
    </location>
</feature>
<keyword evidence="3" id="KW-0813">Transport</keyword>
<evidence type="ECO:0000256" key="9">
    <source>
        <dbReference type="ARBA" id="ARBA00037295"/>
    </source>
</evidence>
<dbReference type="Pfam" id="PF07690">
    <property type="entry name" value="MFS_1"/>
    <property type="match status" value="1"/>
</dbReference>
<dbReference type="PROSITE" id="PS00216">
    <property type="entry name" value="SUGAR_TRANSPORT_1"/>
    <property type="match status" value="1"/>
</dbReference>
<evidence type="ECO:0000313" key="14">
    <source>
        <dbReference type="Proteomes" id="UP000214746"/>
    </source>
</evidence>
<keyword evidence="6" id="KW-0769">Symport</keyword>
<name>A0A2W1N9B9_PAEXE</name>
<dbReference type="GO" id="GO:0015293">
    <property type="term" value="F:symporter activity"/>
    <property type="evidence" value="ECO:0007669"/>
    <property type="project" value="UniProtKB-KW"/>
</dbReference>
<feature type="transmembrane region" description="Helical" evidence="11">
    <location>
        <begin position="202"/>
        <end position="220"/>
    </location>
</feature>
<feature type="transmembrane region" description="Helical" evidence="11">
    <location>
        <begin position="126"/>
        <end position="146"/>
    </location>
</feature>
<feature type="transmembrane region" description="Helical" evidence="11">
    <location>
        <begin position="417"/>
        <end position="435"/>
    </location>
</feature>
<accession>A0A2W1N9B9</accession>
<feature type="transmembrane region" description="Helical" evidence="11">
    <location>
        <begin position="269"/>
        <end position="286"/>
    </location>
</feature>
<feature type="transmembrane region" description="Helical" evidence="11">
    <location>
        <begin position="292"/>
        <end position="309"/>
    </location>
</feature>
<comment type="function">
    <text evidence="9">May be a proton symporter involved in the uptake of osmolytes such as proline and glycine betaine.</text>
</comment>
<evidence type="ECO:0000259" key="12">
    <source>
        <dbReference type="PROSITE" id="PS50850"/>
    </source>
</evidence>
<gene>
    <name evidence="13" type="ORF">CBW46_014010</name>
</gene>
<dbReference type="InterPro" id="IPR036259">
    <property type="entry name" value="MFS_trans_sf"/>
</dbReference>
<feature type="transmembrane region" description="Helical" evidence="11">
    <location>
        <begin position="29"/>
        <end position="55"/>
    </location>
</feature>
<dbReference type="OrthoDB" id="9783227at2"/>
<dbReference type="PANTHER" id="PTHR43045">
    <property type="entry name" value="SHIKIMATE TRANSPORTER"/>
    <property type="match status" value="1"/>
</dbReference>
<evidence type="ECO:0000256" key="6">
    <source>
        <dbReference type="ARBA" id="ARBA00022847"/>
    </source>
</evidence>
<dbReference type="CDD" id="cd17369">
    <property type="entry name" value="MFS_ShiA_like"/>
    <property type="match status" value="1"/>
</dbReference>
<reference evidence="13" key="1">
    <citation type="submission" date="2018-06" db="EMBL/GenBank/DDBJ databases">
        <title>Paenibacillus xerothermodurans sp. nov. an extremely dry heat resistant spore forming bacterium isolated from the soil of Cape Canaveral, Florida.</title>
        <authorList>
            <person name="Seuylemezian A."/>
            <person name="Kaur N."/>
            <person name="Patil P."/>
            <person name="Patil P."/>
            <person name="Mayilraj S."/>
            <person name="Vaishampayan P."/>
        </authorList>
    </citation>
    <scope>NUCLEOTIDE SEQUENCE [LARGE SCALE GENOMIC DNA]</scope>
    <source>
        <strain evidence="13">ATCC 27380</strain>
    </source>
</reference>
<comment type="caution">
    <text evidence="13">The sequence shown here is derived from an EMBL/GenBank/DDBJ whole genome shotgun (WGS) entry which is preliminary data.</text>
</comment>
<dbReference type="GO" id="GO:0005886">
    <property type="term" value="C:plasma membrane"/>
    <property type="evidence" value="ECO:0007669"/>
    <property type="project" value="UniProtKB-SubCell"/>
</dbReference>
<evidence type="ECO:0000256" key="11">
    <source>
        <dbReference type="SAM" id="Phobius"/>
    </source>
</evidence>
<feature type="transmembrane region" description="Helical" evidence="11">
    <location>
        <begin position="321"/>
        <end position="339"/>
    </location>
</feature>
<keyword evidence="8 11" id="KW-0472">Membrane</keyword>
<keyword evidence="14" id="KW-1185">Reference proteome</keyword>
<feature type="domain" description="Major facilitator superfamily (MFS) profile" evidence="12">
    <location>
        <begin position="29"/>
        <end position="436"/>
    </location>
</feature>
<dbReference type="InterPro" id="IPR005829">
    <property type="entry name" value="Sugar_transporter_CS"/>
</dbReference>
<proteinExistence type="inferred from homology"/>
<evidence type="ECO:0000256" key="8">
    <source>
        <dbReference type="ARBA" id="ARBA00023136"/>
    </source>
</evidence>
<dbReference type="FunFam" id="1.20.1250.20:FF:000001">
    <property type="entry name" value="Dicarboxylate MFS transporter"/>
    <property type="match status" value="1"/>
</dbReference>
<feature type="transmembrane region" description="Helical" evidence="11">
    <location>
        <begin position="67"/>
        <end position="90"/>
    </location>
</feature>
<comment type="subcellular location">
    <subcellularLocation>
        <location evidence="1">Cell membrane</location>
        <topology evidence="1">Multi-pass membrane protein</topology>
    </subcellularLocation>
</comment>
<sequence>MSQVAGNPVPHEASHTLAHELSKKKTNRALLASMIGSSIEWFDFFLYGSLAALVFNKLFFLSNDPVVSLLLSYLSFGLSFFIRPLGGIIFSHIGDKIGRKKTLILTLLLMGGATFLIGVLPDYHAIGVWAPILLIMLRLCQGLGIGGEWGGSVLLAVEYANKSNRGFFGSIPQLGVPVGMLLGTVCISLLSGMPDDQFLSWGWRIPFLLSAVLIFIGLWIRKGIDETPAFQEAKKSGNIARVPLFQTLRYHWKAVLITAGAKFAETGPYYIFATFVIAYATGYLGYETSTVLNAVAIANLVTIIMIPCMGKLSDKVGRKPLYIGGTVAMILFAFPYFYLLSLQSAFWLTVATVIAIGIIWAPLEAVMGTMFSEVFSTNIRYTGISVGNQLGAAVFGGTAPMIALALLHAFNDSWVPVAIYIIVAGVISLISLAAIKEHRNAEI</sequence>
<evidence type="ECO:0000256" key="1">
    <source>
        <dbReference type="ARBA" id="ARBA00004651"/>
    </source>
</evidence>
<organism evidence="13 14">
    <name type="scientific">Paenibacillus xerothermodurans</name>
    <dbReference type="NCBI Taxonomy" id="1977292"/>
    <lineage>
        <taxon>Bacteria</taxon>
        <taxon>Bacillati</taxon>
        <taxon>Bacillota</taxon>
        <taxon>Bacilli</taxon>
        <taxon>Bacillales</taxon>
        <taxon>Paenibacillaceae</taxon>
        <taxon>Paenibacillus</taxon>
    </lineage>
</organism>
<evidence type="ECO:0000256" key="2">
    <source>
        <dbReference type="ARBA" id="ARBA00008240"/>
    </source>
</evidence>
<dbReference type="AlphaFoldDB" id="A0A2W1N9B9"/>
<evidence type="ECO:0000256" key="3">
    <source>
        <dbReference type="ARBA" id="ARBA00022448"/>
    </source>
</evidence>
<dbReference type="InterPro" id="IPR011701">
    <property type="entry name" value="MFS"/>
</dbReference>
<dbReference type="PANTHER" id="PTHR43045:SF1">
    <property type="entry name" value="SHIKIMATE TRANSPORTER"/>
    <property type="match status" value="1"/>
</dbReference>
<keyword evidence="7 11" id="KW-1133">Transmembrane helix</keyword>
<dbReference type="EMBL" id="NHRJ02000008">
    <property type="protein sequence ID" value="PZE20260.1"/>
    <property type="molecule type" value="Genomic_DNA"/>
</dbReference>
<evidence type="ECO:0000256" key="5">
    <source>
        <dbReference type="ARBA" id="ARBA00022692"/>
    </source>
</evidence>
<keyword evidence="4" id="KW-1003">Cell membrane</keyword>